<protein>
    <submittedName>
        <fullName evidence="7">Calcium/sodium antiporter</fullName>
    </submittedName>
</protein>
<accession>A0A5P9NID2</accession>
<gene>
    <name evidence="7" type="ORF">EY643_04455</name>
</gene>
<feature type="transmembrane region" description="Helical" evidence="5">
    <location>
        <begin position="38"/>
        <end position="62"/>
    </location>
</feature>
<evidence type="ECO:0000313" key="7">
    <source>
        <dbReference type="EMBL" id="QFU74954.1"/>
    </source>
</evidence>
<feature type="transmembrane region" description="Helical" evidence="5">
    <location>
        <begin position="300"/>
        <end position="319"/>
    </location>
</feature>
<dbReference type="OrthoDB" id="9794225at2"/>
<feature type="transmembrane region" description="Helical" evidence="5">
    <location>
        <begin position="171"/>
        <end position="193"/>
    </location>
</feature>
<dbReference type="KEGG" id="halc:EY643_04455"/>
<keyword evidence="8" id="KW-1185">Reference proteome</keyword>
<dbReference type="InterPro" id="IPR044880">
    <property type="entry name" value="NCX_ion-bd_dom_sf"/>
</dbReference>
<evidence type="ECO:0000256" key="4">
    <source>
        <dbReference type="ARBA" id="ARBA00023136"/>
    </source>
</evidence>
<evidence type="ECO:0000256" key="1">
    <source>
        <dbReference type="ARBA" id="ARBA00004141"/>
    </source>
</evidence>
<feature type="domain" description="Sodium/calcium exchanger membrane region" evidence="6">
    <location>
        <begin position="4"/>
        <end position="140"/>
    </location>
</feature>
<dbReference type="RefSeq" id="WP_152661061.1">
    <property type="nucleotide sequence ID" value="NZ_CP036422.1"/>
</dbReference>
<evidence type="ECO:0000259" key="6">
    <source>
        <dbReference type="Pfam" id="PF01699"/>
    </source>
</evidence>
<dbReference type="GO" id="GO:0008273">
    <property type="term" value="F:calcium, potassium:sodium antiporter activity"/>
    <property type="evidence" value="ECO:0007669"/>
    <property type="project" value="TreeGrafter"/>
</dbReference>
<feature type="transmembrane region" description="Helical" evidence="5">
    <location>
        <begin position="205"/>
        <end position="228"/>
    </location>
</feature>
<dbReference type="GO" id="GO:0006874">
    <property type="term" value="P:intracellular calcium ion homeostasis"/>
    <property type="evidence" value="ECO:0007669"/>
    <property type="project" value="TreeGrafter"/>
</dbReference>
<keyword evidence="2 5" id="KW-0812">Transmembrane</keyword>
<reference evidence="7 8" key="1">
    <citation type="submission" date="2019-02" db="EMBL/GenBank/DDBJ databases">
        <authorList>
            <person name="Li S.-H."/>
        </authorList>
    </citation>
    <scope>NUCLEOTIDE SEQUENCE [LARGE SCALE GENOMIC DNA]</scope>
    <source>
        <strain evidence="7 8">IMCC14385</strain>
    </source>
</reference>
<evidence type="ECO:0000256" key="2">
    <source>
        <dbReference type="ARBA" id="ARBA00022692"/>
    </source>
</evidence>
<name>A0A5P9NID2_9GAMM</name>
<comment type="subcellular location">
    <subcellularLocation>
        <location evidence="1">Membrane</location>
        <topology evidence="1">Multi-pass membrane protein</topology>
    </subcellularLocation>
</comment>
<dbReference type="EMBL" id="CP036422">
    <property type="protein sequence ID" value="QFU74954.1"/>
    <property type="molecule type" value="Genomic_DNA"/>
</dbReference>
<feature type="transmembrane region" description="Helical" evidence="5">
    <location>
        <begin position="271"/>
        <end position="288"/>
    </location>
</feature>
<dbReference type="PANTHER" id="PTHR10846:SF8">
    <property type="entry name" value="INNER MEMBRANE PROTEIN YRBG"/>
    <property type="match status" value="1"/>
</dbReference>
<dbReference type="Pfam" id="PF01699">
    <property type="entry name" value="Na_Ca_ex"/>
    <property type="match status" value="2"/>
</dbReference>
<dbReference type="NCBIfam" id="TIGR00367">
    <property type="entry name" value="calcium/sodium antiporter"/>
    <property type="match status" value="1"/>
</dbReference>
<feature type="transmembrane region" description="Helical" evidence="5">
    <location>
        <begin position="108"/>
        <end position="140"/>
    </location>
</feature>
<evidence type="ECO:0000256" key="3">
    <source>
        <dbReference type="ARBA" id="ARBA00022989"/>
    </source>
</evidence>
<dbReference type="InterPro" id="IPR004837">
    <property type="entry name" value="NaCa_Exmemb"/>
</dbReference>
<keyword evidence="4 5" id="KW-0472">Membrane</keyword>
<dbReference type="PANTHER" id="PTHR10846">
    <property type="entry name" value="SODIUM/POTASSIUM/CALCIUM EXCHANGER"/>
    <property type="match status" value="1"/>
</dbReference>
<dbReference type="InterPro" id="IPR004481">
    <property type="entry name" value="K/Na/Ca-exchanger"/>
</dbReference>
<proteinExistence type="predicted"/>
<dbReference type="GO" id="GO:0005262">
    <property type="term" value="F:calcium channel activity"/>
    <property type="evidence" value="ECO:0007669"/>
    <property type="project" value="TreeGrafter"/>
</dbReference>
<dbReference type="GO" id="GO:0005886">
    <property type="term" value="C:plasma membrane"/>
    <property type="evidence" value="ECO:0007669"/>
    <property type="project" value="TreeGrafter"/>
</dbReference>
<sequence>MLLAAATILVGFIILIWSADLFVAGASSIAENMGMSPIIIGLTIVSLGTSAPEVLVSFTAAFSGAGDLAIGNAIGSNIANIGLVLGITVLVAPMMVHQSCMKKEMPTLLVVTFGAGILLIDDVLSIMDGWLMVAALVLIITQMVRSQSNDEVLVEEAEEEYLPHLKPARAWITFGLGLALLIASSRMLVWGAVVVAESLGVSELVIGLTIVAIGTSLPELAATIASALRGHTEIALGNVIGSNLFNLLAVMSIPGIVGAESLEPSVITRDYPMMTFLTVFLALAIYISRRRSRSNEGHSYVGRTVGVLLVSFYGLYYYWLYITI</sequence>
<keyword evidence="3 5" id="KW-1133">Transmembrane helix</keyword>
<organism evidence="7 8">
    <name type="scientific">Halioglobus maricola</name>
    <dbReference type="NCBI Taxonomy" id="2601894"/>
    <lineage>
        <taxon>Bacteria</taxon>
        <taxon>Pseudomonadati</taxon>
        <taxon>Pseudomonadota</taxon>
        <taxon>Gammaproteobacteria</taxon>
        <taxon>Cellvibrionales</taxon>
        <taxon>Halieaceae</taxon>
        <taxon>Halioglobus</taxon>
    </lineage>
</organism>
<dbReference type="Proteomes" id="UP000326287">
    <property type="component" value="Chromosome"/>
</dbReference>
<evidence type="ECO:0000256" key="5">
    <source>
        <dbReference type="SAM" id="Phobius"/>
    </source>
</evidence>
<dbReference type="Gene3D" id="1.20.1420.30">
    <property type="entry name" value="NCX, central ion-binding region"/>
    <property type="match status" value="2"/>
</dbReference>
<feature type="domain" description="Sodium/calcium exchanger membrane region" evidence="6">
    <location>
        <begin position="170"/>
        <end position="321"/>
    </location>
</feature>
<evidence type="ECO:0000313" key="8">
    <source>
        <dbReference type="Proteomes" id="UP000326287"/>
    </source>
</evidence>
<dbReference type="AlphaFoldDB" id="A0A5P9NID2"/>
<feature type="transmembrane region" description="Helical" evidence="5">
    <location>
        <begin position="240"/>
        <end position="259"/>
    </location>
</feature>
<feature type="transmembrane region" description="Helical" evidence="5">
    <location>
        <begin position="74"/>
        <end position="96"/>
    </location>
</feature>